<dbReference type="GO" id="GO:0016020">
    <property type="term" value="C:membrane"/>
    <property type="evidence" value="ECO:0007669"/>
    <property type="project" value="TreeGrafter"/>
</dbReference>
<comment type="subcellular location">
    <subcellularLocation>
        <location evidence="2">Golgi apparatus</location>
        <location evidence="2">trans-Golgi network</location>
    </subcellularLocation>
</comment>
<dbReference type="InterPro" id="IPR014812">
    <property type="entry name" value="Vps51"/>
</dbReference>
<keyword evidence="2" id="KW-0445">Lipid transport</keyword>
<feature type="compositionally biased region" description="Low complexity" evidence="3">
    <location>
        <begin position="16"/>
        <end position="61"/>
    </location>
</feature>
<keyword evidence="2" id="KW-0333">Golgi apparatus</keyword>
<evidence type="ECO:0000256" key="1">
    <source>
        <dbReference type="ARBA" id="ARBA00006080"/>
    </source>
</evidence>
<dbReference type="GO" id="GO:0000938">
    <property type="term" value="C:GARP complex"/>
    <property type="evidence" value="ECO:0007669"/>
    <property type="project" value="UniProtKB-UniRule"/>
</dbReference>
<dbReference type="OrthoDB" id="203678at2759"/>
<dbReference type="GO" id="GO:0006869">
    <property type="term" value="P:lipid transport"/>
    <property type="evidence" value="ECO:0007669"/>
    <property type="project" value="UniProtKB-UniRule"/>
</dbReference>
<evidence type="ECO:0000256" key="2">
    <source>
        <dbReference type="RuleBase" id="RU368010"/>
    </source>
</evidence>
<dbReference type="GO" id="GO:0048193">
    <property type="term" value="P:Golgi vesicle transport"/>
    <property type="evidence" value="ECO:0007669"/>
    <property type="project" value="TreeGrafter"/>
</dbReference>
<organism evidence="4 5">
    <name type="scientific">Cadophora malorum</name>
    <dbReference type="NCBI Taxonomy" id="108018"/>
    <lineage>
        <taxon>Eukaryota</taxon>
        <taxon>Fungi</taxon>
        <taxon>Dikarya</taxon>
        <taxon>Ascomycota</taxon>
        <taxon>Pezizomycotina</taxon>
        <taxon>Leotiomycetes</taxon>
        <taxon>Helotiales</taxon>
        <taxon>Ploettnerulaceae</taxon>
        <taxon>Cadophora</taxon>
    </lineage>
</organism>
<dbReference type="PANTHER" id="PTHR15954">
    <property type="entry name" value="VACUOLAR PROTEIN SORTING-ASSOCIATED PROTEIN 51 HOMOLOG"/>
    <property type="match status" value="1"/>
</dbReference>
<dbReference type="GO" id="GO:0015031">
    <property type="term" value="P:protein transport"/>
    <property type="evidence" value="ECO:0007669"/>
    <property type="project" value="UniProtKB-UniRule"/>
</dbReference>
<protein>
    <recommendedName>
        <fullName evidence="2">Vacuolar protein sorting-associated protein 51 homolog</fullName>
    </recommendedName>
</protein>
<dbReference type="AlphaFoldDB" id="A0A8H7T4R5"/>
<keyword evidence="5" id="KW-1185">Reference proteome</keyword>
<proteinExistence type="inferred from homology"/>
<dbReference type="GO" id="GO:0032456">
    <property type="term" value="P:endocytic recycling"/>
    <property type="evidence" value="ECO:0007669"/>
    <property type="project" value="TreeGrafter"/>
</dbReference>
<feature type="compositionally biased region" description="Low complexity" evidence="3">
    <location>
        <begin position="79"/>
        <end position="110"/>
    </location>
</feature>
<evidence type="ECO:0000313" key="4">
    <source>
        <dbReference type="EMBL" id="KAG4412966.1"/>
    </source>
</evidence>
<evidence type="ECO:0000256" key="3">
    <source>
        <dbReference type="SAM" id="MobiDB-lite"/>
    </source>
</evidence>
<dbReference type="GO" id="GO:1990745">
    <property type="term" value="C:EARP complex"/>
    <property type="evidence" value="ECO:0007669"/>
    <property type="project" value="TreeGrafter"/>
</dbReference>
<dbReference type="GO" id="GO:0007030">
    <property type="term" value="P:Golgi organization"/>
    <property type="evidence" value="ECO:0007669"/>
    <property type="project" value="UniProtKB-UniRule"/>
</dbReference>
<name>A0A8H7T4R5_9HELO</name>
<dbReference type="EMBL" id="JAFJYH010000341">
    <property type="protein sequence ID" value="KAG4412966.1"/>
    <property type="molecule type" value="Genomic_DNA"/>
</dbReference>
<dbReference type="GO" id="GO:0042147">
    <property type="term" value="P:retrograde transport, endosome to Golgi"/>
    <property type="evidence" value="ECO:0007669"/>
    <property type="project" value="UniProtKB-UniRule"/>
</dbReference>
<dbReference type="Proteomes" id="UP000664132">
    <property type="component" value="Unassembled WGS sequence"/>
</dbReference>
<dbReference type="PANTHER" id="PTHR15954:SF4">
    <property type="entry name" value="VACUOLAR PROTEIN SORTING-ASSOCIATED PROTEIN 51 HOMOLOG"/>
    <property type="match status" value="1"/>
</dbReference>
<keyword evidence="2" id="KW-0653">Protein transport</keyword>
<comment type="similarity">
    <text evidence="1 2">Belongs to the VPS51 family.</text>
</comment>
<comment type="function">
    <text evidence="2">Acts as component of the GARP complex that is involved in retrograde transport from early and late endosomes to the trans-Golgi network (TGN).</text>
</comment>
<accession>A0A8H7T4R5</accession>
<evidence type="ECO:0000313" key="5">
    <source>
        <dbReference type="Proteomes" id="UP000664132"/>
    </source>
</evidence>
<feature type="region of interest" description="Disordered" evidence="3">
    <location>
        <begin position="1"/>
        <end position="122"/>
    </location>
</feature>
<reference evidence="4" key="1">
    <citation type="submission" date="2021-02" db="EMBL/GenBank/DDBJ databases">
        <title>Genome sequence Cadophora malorum strain M34.</title>
        <authorList>
            <person name="Stefanovic E."/>
            <person name="Vu D."/>
            <person name="Scully C."/>
            <person name="Dijksterhuis J."/>
            <person name="Roader J."/>
            <person name="Houbraken J."/>
        </authorList>
    </citation>
    <scope>NUCLEOTIDE SEQUENCE</scope>
    <source>
        <strain evidence="4">M34</strain>
    </source>
</reference>
<dbReference type="GO" id="GO:0005829">
    <property type="term" value="C:cytosol"/>
    <property type="evidence" value="ECO:0007669"/>
    <property type="project" value="GOC"/>
</dbReference>
<dbReference type="Pfam" id="PF08700">
    <property type="entry name" value="VPS51_Exo84_N"/>
    <property type="match status" value="1"/>
</dbReference>
<keyword evidence="2" id="KW-0813">Transport</keyword>
<sequence>MSTIASPREPSLSGRRIPLISTPTSSSRPSLDTPRSDSSPSRPPISSNPSNTASSTTGPTAQPKRNRAALREYYNLQKSNPTAPSSLSTTSQAPSSPASSSIHSFPDDNGYGYGGEDGEASEMDKEGFNAEEYVKKVLEEKSLGEVLGIYRGVLADVRALDAERKALVYDNYSKLIVATEMIGRMREGVRVGDGGSGGSGGAGGVGLGVKVGGIGSVGSSTRGKGGIGGAKGEGVEGVEELVERVRRGVEVLRKDAESNGLSKEEIEKAEKRRRASAVAERVLGTPDKVRGLVKEGKTEEARILWEKEKRLLERWRERGVGGTDVGECIEDGNRALRGEESAVGRDKSDP</sequence>
<gene>
    <name evidence="4" type="ORF">IFR04_013887</name>
</gene>
<comment type="subunit">
    <text evidence="2">Component of the Golgi-associated retrograde protein (GARP) complex.</text>
</comment>
<comment type="caution">
    <text evidence="4">The sequence shown here is derived from an EMBL/GenBank/DDBJ whole genome shotgun (WGS) entry which is preliminary data.</text>
</comment>